<dbReference type="PANTHER" id="PTHR11407:SF63">
    <property type="entry name" value="LYSOZYME C"/>
    <property type="match status" value="1"/>
</dbReference>
<reference evidence="8" key="2">
    <citation type="journal article" date="2014" name="Nat. Commun.">
        <title>The cavefish genome reveals candidate genes for eye loss.</title>
        <authorList>
            <person name="McGaugh S.E."/>
            <person name="Gross J.B."/>
            <person name="Aken B."/>
            <person name="Blin M."/>
            <person name="Borowsky R."/>
            <person name="Chalopin D."/>
            <person name="Hinaux H."/>
            <person name="Jeffery W.R."/>
            <person name="Keene A."/>
            <person name="Ma L."/>
            <person name="Minx P."/>
            <person name="Murphy D."/>
            <person name="O'Quin K.E."/>
            <person name="Retaux S."/>
            <person name="Rohner N."/>
            <person name="Searle S.M."/>
            <person name="Stahl B.A."/>
            <person name="Tabin C."/>
            <person name="Volff J.N."/>
            <person name="Yoshizawa M."/>
            <person name="Warren W.C."/>
        </authorList>
    </citation>
    <scope>NUCLEOTIDE SEQUENCE [LARGE SCALE GENOMIC DNA]</scope>
    <source>
        <strain evidence="8">female</strain>
    </source>
</reference>
<feature type="chain" id="PRO_5017258914" description="lysozyme" evidence="6">
    <location>
        <begin position="17"/>
        <end position="140"/>
    </location>
</feature>
<dbReference type="STRING" id="7994.ENSAMXP00000044775"/>
<organism evidence="7 8">
    <name type="scientific">Astyanax mexicanus</name>
    <name type="common">Blind cave fish</name>
    <name type="synonym">Astyanax fasciatus mexicanus</name>
    <dbReference type="NCBI Taxonomy" id="7994"/>
    <lineage>
        <taxon>Eukaryota</taxon>
        <taxon>Metazoa</taxon>
        <taxon>Chordata</taxon>
        <taxon>Craniata</taxon>
        <taxon>Vertebrata</taxon>
        <taxon>Euteleostomi</taxon>
        <taxon>Actinopterygii</taxon>
        <taxon>Neopterygii</taxon>
        <taxon>Teleostei</taxon>
        <taxon>Ostariophysi</taxon>
        <taxon>Characiformes</taxon>
        <taxon>Characoidei</taxon>
        <taxon>Acestrorhamphidae</taxon>
        <taxon>Acestrorhamphinae</taxon>
        <taxon>Astyanax</taxon>
    </lineage>
</organism>
<accession>A0A3B1JSF8</accession>
<dbReference type="GO" id="GO:0003796">
    <property type="term" value="F:lysozyme activity"/>
    <property type="evidence" value="ECO:0007669"/>
    <property type="project" value="UniProtKB-EC"/>
</dbReference>
<reference evidence="8" key="1">
    <citation type="submission" date="2013-03" db="EMBL/GenBank/DDBJ databases">
        <authorList>
            <person name="Jeffery W."/>
            <person name="Warren W."/>
            <person name="Wilson R.K."/>
        </authorList>
    </citation>
    <scope>NUCLEOTIDE SEQUENCE</scope>
    <source>
        <strain evidence="8">female</strain>
    </source>
</reference>
<evidence type="ECO:0000256" key="6">
    <source>
        <dbReference type="SAM" id="SignalP"/>
    </source>
</evidence>
<protein>
    <recommendedName>
        <fullName evidence="2">lysozyme</fullName>
        <ecNumber evidence="2">3.2.1.17</ecNumber>
    </recommendedName>
</protein>
<dbReference type="InterPro" id="IPR023346">
    <property type="entry name" value="Lysozyme-like_dom_sf"/>
</dbReference>
<dbReference type="PRINTS" id="PR00137">
    <property type="entry name" value="LYSOZYME"/>
</dbReference>
<keyword evidence="4" id="KW-1015">Disulfide bond</keyword>
<feature type="signal peptide" evidence="6">
    <location>
        <begin position="1"/>
        <end position="16"/>
    </location>
</feature>
<keyword evidence="6" id="KW-0732">Signal</keyword>
<evidence type="ECO:0000256" key="5">
    <source>
        <dbReference type="RuleBase" id="RU004440"/>
    </source>
</evidence>
<dbReference type="OrthoDB" id="7357196at2759"/>
<dbReference type="InParanoid" id="A0A3B1JSF8"/>
<dbReference type="PANTHER" id="PTHR11407">
    <property type="entry name" value="LYSOZYME C"/>
    <property type="match status" value="1"/>
</dbReference>
<dbReference type="PRINTS" id="PR00135">
    <property type="entry name" value="LYZLACT"/>
</dbReference>
<dbReference type="GeneTree" id="ENSGT00940000153832"/>
<comment type="similarity">
    <text evidence="1 5">Belongs to the glycosyl hydrolase 22 family.</text>
</comment>
<dbReference type="SMART" id="SM00263">
    <property type="entry name" value="LYZ1"/>
    <property type="match status" value="1"/>
</dbReference>
<keyword evidence="3" id="KW-0929">Antimicrobial</keyword>
<evidence type="ECO:0000313" key="7">
    <source>
        <dbReference type="Ensembl" id="ENSAMXP00000044775.1"/>
    </source>
</evidence>
<dbReference type="Gene3D" id="1.10.530.10">
    <property type="match status" value="1"/>
</dbReference>
<evidence type="ECO:0000313" key="8">
    <source>
        <dbReference type="Proteomes" id="UP000018467"/>
    </source>
</evidence>
<dbReference type="Pfam" id="PF00062">
    <property type="entry name" value="Lys"/>
    <property type="match status" value="1"/>
</dbReference>
<evidence type="ECO:0000256" key="4">
    <source>
        <dbReference type="ARBA" id="ARBA00023157"/>
    </source>
</evidence>
<name>A0A3B1JSF8_ASTMX</name>
<dbReference type="Proteomes" id="UP000018467">
    <property type="component" value="Unassembled WGS sequence"/>
</dbReference>
<dbReference type="InterPro" id="IPR001916">
    <property type="entry name" value="Glyco_hydro_22"/>
</dbReference>
<dbReference type="Bgee" id="ENSAMXG00000030483">
    <property type="expression patterns" value="Expressed in testis and 2 other cell types or tissues"/>
</dbReference>
<dbReference type="Ensembl" id="ENSAMXT00000054685.1">
    <property type="protein sequence ID" value="ENSAMXP00000044775.1"/>
    <property type="gene ID" value="ENSAMXG00000030483.1"/>
</dbReference>
<dbReference type="SUPFAM" id="SSF53955">
    <property type="entry name" value="Lysozyme-like"/>
    <property type="match status" value="1"/>
</dbReference>
<reference evidence="7" key="3">
    <citation type="submission" date="2025-08" db="UniProtKB">
        <authorList>
            <consortium name="Ensembl"/>
        </authorList>
    </citation>
    <scope>IDENTIFICATION</scope>
</reference>
<dbReference type="EC" id="3.2.1.17" evidence="2"/>
<evidence type="ECO:0000256" key="3">
    <source>
        <dbReference type="ARBA" id="ARBA00022638"/>
    </source>
</evidence>
<keyword evidence="3" id="KW-0081">Bacteriolytic enzyme</keyword>
<dbReference type="GO" id="GO:0031640">
    <property type="term" value="P:killing of cells of another organism"/>
    <property type="evidence" value="ECO:0007669"/>
    <property type="project" value="UniProtKB-KW"/>
</dbReference>
<dbReference type="AlphaFoldDB" id="A0A3B1JSF8"/>
<keyword evidence="8" id="KW-1185">Reference proteome</keyword>
<dbReference type="GO" id="GO:0042742">
    <property type="term" value="P:defense response to bacterium"/>
    <property type="evidence" value="ECO:0007669"/>
    <property type="project" value="UniProtKB-KW"/>
</dbReference>
<dbReference type="InterPro" id="IPR000974">
    <property type="entry name" value="Glyco_hydro_22_lys"/>
</dbReference>
<evidence type="ECO:0000256" key="1">
    <source>
        <dbReference type="ARBA" id="ARBA00010859"/>
    </source>
</evidence>
<evidence type="ECO:0000256" key="2">
    <source>
        <dbReference type="ARBA" id="ARBA00012732"/>
    </source>
</evidence>
<reference evidence="7" key="4">
    <citation type="submission" date="2025-09" db="UniProtKB">
        <authorList>
            <consortium name="Ensembl"/>
        </authorList>
    </citation>
    <scope>IDENTIFICATION</scope>
</reference>
<dbReference type="FunFam" id="1.10.530.10:FF:000001">
    <property type="entry name" value="Lysozyme C"/>
    <property type="match status" value="1"/>
</dbReference>
<dbReference type="PROSITE" id="PS51348">
    <property type="entry name" value="GLYCOSYL_HYDROL_F22_2"/>
    <property type="match status" value="1"/>
</dbReference>
<sequence>MMKIWVLLLLVSVASAQTNCPLARTLKAAGMDGFNGVSLAHWVCMAFAESSYDTQATHFNPSDGSTDYGIFQINSRYWCSDGKFPGKKECPFTCNQLFSLQNSIACAKIVVQKRTMTAWDGWKAKCRGQNVSKYIAGCGV</sequence>
<proteinExistence type="inferred from homology"/>
<dbReference type="CDD" id="cd16897">
    <property type="entry name" value="LYZ_C"/>
    <property type="match status" value="1"/>
</dbReference>